<evidence type="ECO:0000313" key="2">
    <source>
        <dbReference type="Proteomes" id="UP000287823"/>
    </source>
</evidence>
<dbReference type="RefSeq" id="WP_126799196.1">
    <property type="nucleotide sequence ID" value="NZ_PIPO01000004.1"/>
</dbReference>
<comment type="caution">
    <text evidence="1">The sequence shown here is derived from an EMBL/GenBank/DDBJ whole genome shotgun (WGS) entry which is preliminary data.</text>
</comment>
<protein>
    <submittedName>
        <fullName evidence="1">Uncharacterized protein</fullName>
    </submittedName>
</protein>
<accession>A0A432WFD8</accession>
<keyword evidence="2" id="KW-1185">Reference proteome</keyword>
<dbReference type="EMBL" id="PIPO01000004">
    <property type="protein sequence ID" value="RUO32417.1"/>
    <property type="molecule type" value="Genomic_DNA"/>
</dbReference>
<dbReference type="AlphaFoldDB" id="A0A432WFD8"/>
<evidence type="ECO:0000313" key="1">
    <source>
        <dbReference type="EMBL" id="RUO32417.1"/>
    </source>
</evidence>
<dbReference type="Proteomes" id="UP000287823">
    <property type="component" value="Unassembled WGS sequence"/>
</dbReference>
<organism evidence="1 2">
    <name type="scientific">Aliidiomarina soli</name>
    <dbReference type="NCBI Taxonomy" id="1928574"/>
    <lineage>
        <taxon>Bacteria</taxon>
        <taxon>Pseudomonadati</taxon>
        <taxon>Pseudomonadota</taxon>
        <taxon>Gammaproteobacteria</taxon>
        <taxon>Alteromonadales</taxon>
        <taxon>Idiomarinaceae</taxon>
        <taxon>Aliidiomarina</taxon>
    </lineage>
</organism>
<gene>
    <name evidence="1" type="ORF">CWE14_09720</name>
</gene>
<reference evidence="1 2" key="1">
    <citation type="journal article" date="2011" name="Front. Microbiol.">
        <title>Genomic signatures of strain selection and enhancement in Bacillus atrophaeus var. globigii, a historical biowarfare simulant.</title>
        <authorList>
            <person name="Gibbons H.S."/>
            <person name="Broomall S.M."/>
            <person name="McNew L.A."/>
            <person name="Daligault H."/>
            <person name="Chapman C."/>
            <person name="Bruce D."/>
            <person name="Karavis M."/>
            <person name="Krepps M."/>
            <person name="McGregor P.A."/>
            <person name="Hong C."/>
            <person name="Park K.H."/>
            <person name="Akmal A."/>
            <person name="Feldman A."/>
            <person name="Lin J.S."/>
            <person name="Chang W.E."/>
            <person name="Higgs B.W."/>
            <person name="Demirev P."/>
            <person name="Lindquist J."/>
            <person name="Liem A."/>
            <person name="Fochler E."/>
            <person name="Read T.D."/>
            <person name="Tapia R."/>
            <person name="Johnson S."/>
            <person name="Bishop-Lilly K.A."/>
            <person name="Detter C."/>
            <person name="Han C."/>
            <person name="Sozhamannan S."/>
            <person name="Rosenzweig C.N."/>
            <person name="Skowronski E.W."/>
        </authorList>
    </citation>
    <scope>NUCLEOTIDE SEQUENCE [LARGE SCALE GENOMIC DNA]</scope>
    <source>
        <strain evidence="1 2">Y4G10-17</strain>
    </source>
</reference>
<sequence length="156" mass="18640">MHNYDYEFLRNQHLPEFPGFDIAPDDLSDLPDWFHAQKKKLDSFADDIAKIFVESHRCAAEELQMKYPFQYELGLVNSRQGISHVWNRLIFFGGRMNPKRIEYNEISCNAFGKIPEWERDMYQRFIVSLNLLYKHQKALRSSISKHRGLRMSLKRL</sequence>
<name>A0A432WFD8_9GAMM</name>
<proteinExistence type="predicted"/>